<comment type="caution">
    <text evidence="3">The sequence shown here is derived from an EMBL/GenBank/DDBJ whole genome shotgun (WGS) entry which is preliminary data.</text>
</comment>
<dbReference type="Proteomes" id="UP000188946">
    <property type="component" value="Unassembled WGS sequence"/>
</dbReference>
<evidence type="ECO:0000313" key="6">
    <source>
        <dbReference type="Proteomes" id="UP000188946"/>
    </source>
</evidence>
<gene>
    <name evidence="4" type="ORF">BVE84_06665</name>
    <name evidence="3" type="ORF">BVE86_06485</name>
</gene>
<dbReference type="Gene3D" id="2.30.30.40">
    <property type="entry name" value="SH3 Domains"/>
    <property type="match status" value="1"/>
</dbReference>
<keyword evidence="6" id="KW-1185">Reference proteome</keyword>
<evidence type="ECO:0000256" key="1">
    <source>
        <dbReference type="SAM" id="MobiDB-lite"/>
    </source>
</evidence>
<proteinExistence type="predicted"/>
<feature type="compositionally biased region" description="Polar residues" evidence="1">
    <location>
        <begin position="1"/>
        <end position="12"/>
    </location>
</feature>
<evidence type="ECO:0000256" key="2">
    <source>
        <dbReference type="SAM" id="Phobius"/>
    </source>
</evidence>
<evidence type="ECO:0000313" key="5">
    <source>
        <dbReference type="Proteomes" id="UP000188600"/>
    </source>
</evidence>
<dbReference type="EMBL" id="MSPT01000013">
    <property type="protein sequence ID" value="ONK26739.1"/>
    <property type="molecule type" value="Genomic_DNA"/>
</dbReference>
<organism evidence="3 5">
    <name type="scientific">Streptococcus azizii</name>
    <dbReference type="NCBI Taxonomy" id="1579424"/>
    <lineage>
        <taxon>Bacteria</taxon>
        <taxon>Bacillati</taxon>
        <taxon>Bacillota</taxon>
        <taxon>Bacilli</taxon>
        <taxon>Lactobacillales</taxon>
        <taxon>Streptococcaceae</taxon>
        <taxon>Streptococcus</taxon>
    </lineage>
</organism>
<protein>
    <recommendedName>
        <fullName evidence="7">SH3b domain-containing protein</fullName>
    </recommendedName>
</protein>
<accession>A0AB36JLE3</accession>
<dbReference type="Proteomes" id="UP000188600">
    <property type="component" value="Unassembled WGS sequence"/>
</dbReference>
<evidence type="ECO:0000313" key="3">
    <source>
        <dbReference type="EMBL" id="ONK26739.1"/>
    </source>
</evidence>
<dbReference type="EMBL" id="MSPR01000012">
    <property type="protein sequence ID" value="ONK28250.1"/>
    <property type="molecule type" value="Genomic_DNA"/>
</dbReference>
<feature type="transmembrane region" description="Helical" evidence="2">
    <location>
        <begin position="108"/>
        <end position="128"/>
    </location>
</feature>
<feature type="compositionally biased region" description="Low complexity" evidence="1">
    <location>
        <begin position="150"/>
        <end position="169"/>
    </location>
</feature>
<feature type="region of interest" description="Disordered" evidence="1">
    <location>
        <begin position="150"/>
        <end position="186"/>
    </location>
</feature>
<keyword evidence="2" id="KW-1133">Transmembrane helix</keyword>
<keyword evidence="2" id="KW-0812">Transmembrane</keyword>
<name>A0AB36JLE3_9STRE</name>
<dbReference type="RefSeq" id="WP_076996283.1">
    <property type="nucleotide sequence ID" value="NZ_MSPT01000013.1"/>
</dbReference>
<sequence length="350" mass="39914">MKESQEQWMNSEHTSEQDSIDIESNREDLFRSAYQNVVLEEKILVREDEQVNKELQRVEEKIGGLSDRLSNELVELGLSRDEYQYELSKDNVMRDLEKDIQKRKQEKLLYAASMVGITVILLLLPLFFRQKDDNLSLSSNSFVSESFASANSSSSSSSSSVESSSSSFSQSTSPTASVESPPSSAVQEPRFAGQEFLVQVSVTDLNIRSEPQDTSNIIGNCPPGTYTIVETHRNNGYTWGKLKSRKGWIVLEYTDYLNGASKTKVDTKNLTTQQVKNWVRAAYEQHIAPYANVGTIREIDVRKEQDDLVYARVYENRLQADFLFRVSAEGYLEMQWSGGQWRILSREYVE</sequence>
<reference evidence="5 6" key="1">
    <citation type="submission" date="2016-12" db="EMBL/GenBank/DDBJ databases">
        <authorList>
            <person name="Gulvik C.A."/>
        </authorList>
    </citation>
    <scope>NUCLEOTIDE SEQUENCE [LARGE SCALE GENOMIC DNA]</scope>
    <source>
        <strain evidence="4 6">12-5202</strain>
        <strain evidence="3 5">12-5291</strain>
    </source>
</reference>
<evidence type="ECO:0000313" key="4">
    <source>
        <dbReference type="EMBL" id="ONK28250.1"/>
    </source>
</evidence>
<evidence type="ECO:0008006" key="7">
    <source>
        <dbReference type="Google" id="ProtNLM"/>
    </source>
</evidence>
<feature type="compositionally biased region" description="Polar residues" evidence="1">
    <location>
        <begin position="170"/>
        <end position="186"/>
    </location>
</feature>
<keyword evidence="2" id="KW-0472">Membrane</keyword>
<dbReference type="AlphaFoldDB" id="A0AB36JLE3"/>
<feature type="region of interest" description="Disordered" evidence="1">
    <location>
        <begin position="1"/>
        <end position="22"/>
    </location>
</feature>